<name>A0A5N5GDB5_9ROSA</name>
<accession>A0A5N5GDB5</accession>
<proteinExistence type="predicted"/>
<reference evidence="1 2" key="1">
    <citation type="submission" date="2019-09" db="EMBL/GenBank/DDBJ databases">
        <authorList>
            <person name="Ou C."/>
        </authorList>
    </citation>
    <scope>NUCLEOTIDE SEQUENCE [LARGE SCALE GENOMIC DNA]</scope>
    <source>
        <strain evidence="1">S2</strain>
        <tissue evidence="1">Leaf</tissue>
    </source>
</reference>
<sequence length="70" mass="7385">MTLLPASIQIQRTGSGGTSVILHLGVVVVDVVRGMVLRGVDDGLQVERGLTGGVPGGQSGVWVRDYRERI</sequence>
<evidence type="ECO:0000313" key="2">
    <source>
        <dbReference type="Proteomes" id="UP000327157"/>
    </source>
</evidence>
<dbReference type="AlphaFoldDB" id="A0A5N5GDB5"/>
<dbReference type="Proteomes" id="UP000327157">
    <property type="component" value="Chromosome 9"/>
</dbReference>
<reference evidence="1 2" key="3">
    <citation type="submission" date="2019-11" db="EMBL/GenBank/DDBJ databases">
        <title>A de novo genome assembly of a pear dwarfing rootstock.</title>
        <authorList>
            <person name="Wang F."/>
            <person name="Wang J."/>
            <person name="Li S."/>
            <person name="Zhang Y."/>
            <person name="Fang M."/>
            <person name="Ma L."/>
            <person name="Zhao Y."/>
            <person name="Jiang S."/>
        </authorList>
    </citation>
    <scope>NUCLEOTIDE SEQUENCE [LARGE SCALE GENOMIC DNA]</scope>
    <source>
        <strain evidence="1">S2</strain>
        <tissue evidence="1">Leaf</tissue>
    </source>
</reference>
<organism evidence="1 2">
    <name type="scientific">Pyrus ussuriensis x Pyrus communis</name>
    <dbReference type="NCBI Taxonomy" id="2448454"/>
    <lineage>
        <taxon>Eukaryota</taxon>
        <taxon>Viridiplantae</taxon>
        <taxon>Streptophyta</taxon>
        <taxon>Embryophyta</taxon>
        <taxon>Tracheophyta</taxon>
        <taxon>Spermatophyta</taxon>
        <taxon>Magnoliopsida</taxon>
        <taxon>eudicotyledons</taxon>
        <taxon>Gunneridae</taxon>
        <taxon>Pentapetalae</taxon>
        <taxon>rosids</taxon>
        <taxon>fabids</taxon>
        <taxon>Rosales</taxon>
        <taxon>Rosaceae</taxon>
        <taxon>Amygdaloideae</taxon>
        <taxon>Maleae</taxon>
        <taxon>Pyrus</taxon>
    </lineage>
</organism>
<dbReference type="EMBL" id="SMOL01000458">
    <property type="protein sequence ID" value="KAB2613455.1"/>
    <property type="molecule type" value="Genomic_DNA"/>
</dbReference>
<comment type="caution">
    <text evidence="1">The sequence shown here is derived from an EMBL/GenBank/DDBJ whole genome shotgun (WGS) entry which is preliminary data.</text>
</comment>
<gene>
    <name evidence="1" type="ORF">D8674_035771</name>
</gene>
<keyword evidence="2" id="KW-1185">Reference proteome</keyword>
<evidence type="ECO:0000313" key="1">
    <source>
        <dbReference type="EMBL" id="KAB2613455.1"/>
    </source>
</evidence>
<protein>
    <submittedName>
        <fullName evidence="1">Uncharacterized protein</fullName>
    </submittedName>
</protein>
<reference evidence="2" key="2">
    <citation type="submission" date="2019-10" db="EMBL/GenBank/DDBJ databases">
        <title>A de novo genome assembly of a pear dwarfing rootstock.</title>
        <authorList>
            <person name="Wang F."/>
            <person name="Wang J."/>
            <person name="Li S."/>
            <person name="Zhang Y."/>
            <person name="Fang M."/>
            <person name="Ma L."/>
            <person name="Zhao Y."/>
            <person name="Jiang S."/>
        </authorList>
    </citation>
    <scope>NUCLEOTIDE SEQUENCE [LARGE SCALE GENOMIC DNA]</scope>
</reference>